<evidence type="ECO:0000256" key="2">
    <source>
        <dbReference type="ARBA" id="ARBA00006992"/>
    </source>
</evidence>
<dbReference type="GO" id="GO:0042393">
    <property type="term" value="F:histone binding"/>
    <property type="evidence" value="ECO:0007669"/>
    <property type="project" value="TreeGrafter"/>
</dbReference>
<feature type="compositionally biased region" description="Basic residues" evidence="6">
    <location>
        <begin position="605"/>
        <end position="624"/>
    </location>
</feature>
<dbReference type="Gene3D" id="6.10.140.1300">
    <property type="match status" value="1"/>
</dbReference>
<protein>
    <recommendedName>
        <fullName evidence="12">Strawberry notch homolog 1 (Drosophila)</fullName>
    </recommendedName>
</protein>
<feature type="domain" description="Strawberry notch helicase C" evidence="7">
    <location>
        <begin position="735"/>
        <end position="1011"/>
    </location>
</feature>
<keyword evidence="11" id="KW-1185">Reference proteome</keyword>
<evidence type="ECO:0000256" key="1">
    <source>
        <dbReference type="ARBA" id="ARBA00004123"/>
    </source>
</evidence>
<dbReference type="PANTHER" id="PTHR12706:SF8">
    <property type="entry name" value="PROTEIN STRAWBERRY NOTCH HOMOLOG 1"/>
    <property type="match status" value="1"/>
</dbReference>
<evidence type="ECO:0000259" key="7">
    <source>
        <dbReference type="Pfam" id="PF13871"/>
    </source>
</evidence>
<feature type="region of interest" description="Disordered" evidence="6">
    <location>
        <begin position="590"/>
        <end position="704"/>
    </location>
</feature>
<comment type="similarity">
    <text evidence="2">Belongs to the SBNO family.</text>
</comment>
<dbReference type="InterPro" id="IPR057332">
    <property type="entry name" value="SBNO_a/b_dom"/>
</dbReference>
<dbReference type="Pfam" id="PF13871">
    <property type="entry name" value="Helicase_C_4"/>
    <property type="match status" value="1"/>
</dbReference>
<dbReference type="InterPro" id="IPR026937">
    <property type="entry name" value="SBNO_Helicase_C_dom"/>
</dbReference>
<keyword evidence="4" id="KW-0597">Phosphoprotein</keyword>
<accession>A0AAW0NJJ1</accession>
<dbReference type="SUPFAM" id="SSF52540">
    <property type="entry name" value="P-loop containing nucleoside triphosphate hydrolases"/>
    <property type="match status" value="2"/>
</dbReference>
<organism evidence="10 11">
    <name type="scientific">Mugilogobius chulae</name>
    <name type="common">yellowstripe goby</name>
    <dbReference type="NCBI Taxonomy" id="88201"/>
    <lineage>
        <taxon>Eukaryota</taxon>
        <taxon>Metazoa</taxon>
        <taxon>Chordata</taxon>
        <taxon>Craniata</taxon>
        <taxon>Vertebrata</taxon>
        <taxon>Euteleostomi</taxon>
        <taxon>Actinopterygii</taxon>
        <taxon>Neopterygii</taxon>
        <taxon>Teleostei</taxon>
        <taxon>Neoteleostei</taxon>
        <taxon>Acanthomorphata</taxon>
        <taxon>Gobiaria</taxon>
        <taxon>Gobiiformes</taxon>
        <taxon>Gobioidei</taxon>
        <taxon>Gobiidae</taxon>
        <taxon>Gobionellinae</taxon>
        <taxon>Mugilogobius</taxon>
    </lineage>
</organism>
<evidence type="ECO:0000256" key="4">
    <source>
        <dbReference type="ARBA" id="ARBA00022553"/>
    </source>
</evidence>
<dbReference type="PANTHER" id="PTHR12706">
    <property type="entry name" value="STRAWBERRY NOTCH-RELATED"/>
    <property type="match status" value="1"/>
</dbReference>
<evidence type="ECO:0008006" key="12">
    <source>
        <dbReference type="Google" id="ProtNLM"/>
    </source>
</evidence>
<evidence type="ECO:0000256" key="6">
    <source>
        <dbReference type="SAM" id="MobiDB-lite"/>
    </source>
</evidence>
<comment type="caution">
    <text evidence="10">The sequence shown here is derived from an EMBL/GenBank/DDBJ whole genome shotgun (WGS) entry which is preliminary data.</text>
</comment>
<keyword evidence="5" id="KW-0539">Nucleus</keyword>
<sequence length="1358" mass="150970">MDPGQDLLLAALSESGICPNDIGLFDVESHDAGQPSNAQQSISINALDVGLGTEPEVRQPEIPTPVALDSIRLQLKDLLRAGNVKSTNLKGNSLMELMKLKPPPDIAPPVATATFTGNEMNNGIKKELMSKDAPRVWLNEESRIQGFHLRPPGLKEDDEPEEEDEEELGHAETYAEYMPMKLKVGLRHPDPVVETSSLSSVSPPDVWYRLSIPEEVIDRGCLSALQLEAITYAAQQHETFLPNGERAAYLIGDGAGVGKGRTIAGIIYENYLLGRKRSLWFSVSNDLKYDAERDLKDIGAKNIQVHSLNKFKYGKISAKHNGSVKKGVIFATYSSLIGESQSGGKYKTRFDQLLHWCGEDFDGVIVYDESRVVYASATGASEPRNMAYMNRLGIWGHKTPFKEFGNFIQAVERRGVGAMEIVAMDMKLRGMYIARQLSFTGVTFKIEEVPLSPKYIKMYNKSVKLWVSAREKFQQAANLMDAEQRMKKSMWGQFWSAHQRFFKYLCIASKVRRVVHLAREEVQNGKCVVIGLQSTGEARTLEALEEGGGELNDFVSTAKGVLQSLIEKHFPAPDRQKLYSLLGIDIPANKTATSSNSATASEQKGKKRKAPEPKKKKKKPRKHGGLSGTSSDESQSDVSDKESEKEADSDDSFKSVSSAEDDDFNPFRDESDDDDEDDPWPTFTSSVNTPSIPAPAKPESNDTCLTSQDSVELAQKMKKDLLEQLEELSEDLPPNTLDELIDELGGPENVAEMTGRKGRVVSNDDGSITYESRSELDVPVEILNLTEKQRFMDGEKNIAIISEAASSGISLQADRRVQNQRRRVHMTLELPWSADRAIQQFGRTHRSNQVTAPEYVFLISELAGEQRFASIVAKRLESLGALTHGDRRATETRDLSRFNFDNKYGRNALEIVMKSIVKLDTPLVSPPADFKGDFFKEIQSGLIGVGLISLEDRSGGLSLDKDYNNIGKFLNRILGMEVQQQNALFQYFSDTLAAVIQEAKKNGRYDMGILDLGSGDEKVKKVESRKFLTPGYTTSGHVELFTVSVERGMSWEDATHAWAEQNGPDDGFYVQTRNNKKTSILVKEVNPKKRLFLVYRPNTGRQLKLESYVEIKKKFKKVLSEEARQHWTDQYKSSAQICSHAYWRGNCKKASVGLQCEIGLRCRTYYVLCGSVLSVWNELEEVLTPVSGTNVKVQIVRLRTEDGQRIVGLLIPANCVSPLINKLSTSDQSQQIAVQEQQKRQQLHPQSLSHHIPGTSGTSVANLSSASAANLATLQSYRPLLSDYGPPTLGFPQGNTGGGQVPQNKYAELLAIIEELGKEIRPTYAGSKSAMERLKRGIIHARGLVRECLAETERNARS</sequence>
<feature type="domain" description="SBNO alpha/beta" evidence="9">
    <location>
        <begin position="1049"/>
        <end position="1161"/>
    </location>
</feature>
<dbReference type="GO" id="GO:0005634">
    <property type="term" value="C:nucleus"/>
    <property type="evidence" value="ECO:0007669"/>
    <property type="project" value="UniProtKB-SubCell"/>
</dbReference>
<dbReference type="Proteomes" id="UP001460270">
    <property type="component" value="Unassembled WGS sequence"/>
</dbReference>
<evidence type="ECO:0000313" key="11">
    <source>
        <dbReference type="Proteomes" id="UP001460270"/>
    </source>
</evidence>
<reference evidence="11" key="1">
    <citation type="submission" date="2024-04" db="EMBL/GenBank/DDBJ databases">
        <title>Salinicola lusitanus LLJ914,a marine bacterium isolated from the Okinawa Trough.</title>
        <authorList>
            <person name="Li J."/>
        </authorList>
    </citation>
    <scope>NUCLEOTIDE SEQUENCE [LARGE SCALE GENOMIC DNA]</scope>
</reference>
<feature type="compositionally biased region" description="Polar residues" evidence="6">
    <location>
        <begin position="682"/>
        <end position="691"/>
    </location>
</feature>
<evidence type="ECO:0000256" key="3">
    <source>
        <dbReference type="ARBA" id="ARBA00008485"/>
    </source>
</evidence>
<feature type="compositionally biased region" description="Acidic residues" evidence="6">
    <location>
        <begin position="659"/>
        <end position="679"/>
    </location>
</feature>
<proteinExistence type="inferred from homology"/>
<dbReference type="InterPro" id="IPR017266">
    <property type="entry name" value="DOC_1/2"/>
</dbReference>
<dbReference type="InterPro" id="IPR039187">
    <property type="entry name" value="SNO_AAA"/>
</dbReference>
<dbReference type="Pfam" id="PF09806">
    <property type="entry name" value="CDK2AP"/>
    <property type="match status" value="1"/>
</dbReference>
<feature type="region of interest" description="Disordered" evidence="6">
    <location>
        <begin position="148"/>
        <end position="168"/>
    </location>
</feature>
<evidence type="ECO:0000259" key="9">
    <source>
        <dbReference type="Pfam" id="PF25373"/>
    </source>
</evidence>
<dbReference type="Gene3D" id="3.40.50.300">
    <property type="entry name" value="P-loop containing nucleotide triphosphate hydrolases"/>
    <property type="match status" value="1"/>
</dbReference>
<comment type="subcellular location">
    <subcellularLocation>
        <location evidence="1">Nucleus</location>
    </subcellularLocation>
</comment>
<name>A0AAW0NJJ1_9GOBI</name>
<dbReference type="GO" id="GO:0031490">
    <property type="term" value="F:chromatin DNA binding"/>
    <property type="evidence" value="ECO:0007669"/>
    <property type="project" value="TreeGrafter"/>
</dbReference>
<gene>
    <name evidence="10" type="ORF">WMY93_020827</name>
</gene>
<evidence type="ECO:0000256" key="5">
    <source>
        <dbReference type="ARBA" id="ARBA00023242"/>
    </source>
</evidence>
<dbReference type="Pfam" id="PF13872">
    <property type="entry name" value="AAA_34"/>
    <property type="match status" value="1"/>
</dbReference>
<comment type="similarity">
    <text evidence="3">Belongs to the CDK2AP family.</text>
</comment>
<dbReference type="InterPro" id="IPR026741">
    <property type="entry name" value="SNO"/>
</dbReference>
<feature type="compositionally biased region" description="Acidic residues" evidence="6">
    <location>
        <begin position="156"/>
        <end position="167"/>
    </location>
</feature>
<evidence type="ECO:0000259" key="8">
    <source>
        <dbReference type="Pfam" id="PF13872"/>
    </source>
</evidence>
<feature type="compositionally biased region" description="Low complexity" evidence="6">
    <location>
        <begin position="590"/>
        <end position="601"/>
    </location>
</feature>
<dbReference type="Pfam" id="PF25373">
    <property type="entry name" value="SBNO"/>
    <property type="match status" value="1"/>
</dbReference>
<dbReference type="EMBL" id="JBBPFD010000015">
    <property type="protein sequence ID" value="KAK7895502.1"/>
    <property type="molecule type" value="Genomic_DNA"/>
</dbReference>
<dbReference type="GO" id="GO:0006355">
    <property type="term" value="P:regulation of DNA-templated transcription"/>
    <property type="evidence" value="ECO:0007669"/>
    <property type="project" value="InterPro"/>
</dbReference>
<dbReference type="InterPro" id="IPR027417">
    <property type="entry name" value="P-loop_NTPase"/>
</dbReference>
<evidence type="ECO:0000313" key="10">
    <source>
        <dbReference type="EMBL" id="KAK7895502.1"/>
    </source>
</evidence>
<feature type="domain" description="Strawberry notch AAA" evidence="8">
    <location>
        <begin position="187"/>
        <end position="370"/>
    </location>
</feature>